<dbReference type="Gene3D" id="3.40.50.1000">
    <property type="entry name" value="HAD superfamily/HAD-like"/>
    <property type="match status" value="1"/>
</dbReference>
<keyword evidence="4" id="KW-1185">Reference proteome</keyword>
<feature type="region of interest" description="Disordered" evidence="2">
    <location>
        <begin position="1"/>
        <end position="32"/>
    </location>
</feature>
<feature type="compositionally biased region" description="Basic and acidic residues" evidence="2">
    <location>
        <begin position="12"/>
        <end position="30"/>
    </location>
</feature>
<dbReference type="Pfam" id="PF00702">
    <property type="entry name" value="Hydrolase"/>
    <property type="match status" value="1"/>
</dbReference>
<dbReference type="SFLD" id="SFLDS00003">
    <property type="entry name" value="Haloacid_Dehalogenase"/>
    <property type="match status" value="1"/>
</dbReference>
<evidence type="ECO:0000256" key="1">
    <source>
        <dbReference type="ARBA" id="ARBA00022801"/>
    </source>
</evidence>
<accession>A0ABP5GXM0</accession>
<dbReference type="InterPro" id="IPR006439">
    <property type="entry name" value="HAD-SF_hydro_IA"/>
</dbReference>
<comment type="caution">
    <text evidence="3">The sequence shown here is derived from an EMBL/GenBank/DDBJ whole genome shotgun (WGS) entry which is preliminary data.</text>
</comment>
<evidence type="ECO:0008006" key="5">
    <source>
        <dbReference type="Google" id="ProtNLM"/>
    </source>
</evidence>
<keyword evidence="1" id="KW-0378">Hydrolase</keyword>
<dbReference type="EMBL" id="BAAAQN010000072">
    <property type="protein sequence ID" value="GAA2058693.1"/>
    <property type="molecule type" value="Genomic_DNA"/>
</dbReference>
<name>A0ABP5GXM0_9ACTN</name>
<dbReference type="InterPro" id="IPR036412">
    <property type="entry name" value="HAD-like_sf"/>
</dbReference>
<dbReference type="SUPFAM" id="SSF56784">
    <property type="entry name" value="HAD-like"/>
    <property type="match status" value="1"/>
</dbReference>
<dbReference type="NCBIfam" id="TIGR01549">
    <property type="entry name" value="HAD-SF-IA-v1"/>
    <property type="match status" value="1"/>
</dbReference>
<evidence type="ECO:0000313" key="3">
    <source>
        <dbReference type="EMBL" id="GAA2058693.1"/>
    </source>
</evidence>
<evidence type="ECO:0000313" key="4">
    <source>
        <dbReference type="Proteomes" id="UP001500751"/>
    </source>
</evidence>
<evidence type="ECO:0000256" key="2">
    <source>
        <dbReference type="SAM" id="MobiDB-lite"/>
    </source>
</evidence>
<dbReference type="InterPro" id="IPR051540">
    <property type="entry name" value="S-2-haloacid_dehalogenase"/>
</dbReference>
<reference evidence="4" key="1">
    <citation type="journal article" date="2019" name="Int. J. Syst. Evol. Microbiol.">
        <title>The Global Catalogue of Microorganisms (GCM) 10K type strain sequencing project: providing services to taxonomists for standard genome sequencing and annotation.</title>
        <authorList>
            <consortium name="The Broad Institute Genomics Platform"/>
            <consortium name="The Broad Institute Genome Sequencing Center for Infectious Disease"/>
            <person name="Wu L."/>
            <person name="Ma J."/>
        </authorList>
    </citation>
    <scope>NUCLEOTIDE SEQUENCE [LARGE SCALE GENOMIC DNA]</scope>
    <source>
        <strain evidence="4">JCM 16014</strain>
    </source>
</reference>
<dbReference type="SFLD" id="SFLDG01129">
    <property type="entry name" value="C1.5:_HAD__Beta-PGM__Phosphata"/>
    <property type="match status" value="1"/>
</dbReference>
<proteinExistence type="predicted"/>
<organism evidence="3 4">
    <name type="scientific">Catenulispora yoronensis</name>
    <dbReference type="NCBI Taxonomy" id="450799"/>
    <lineage>
        <taxon>Bacteria</taxon>
        <taxon>Bacillati</taxon>
        <taxon>Actinomycetota</taxon>
        <taxon>Actinomycetes</taxon>
        <taxon>Catenulisporales</taxon>
        <taxon>Catenulisporaceae</taxon>
        <taxon>Catenulispora</taxon>
    </lineage>
</organism>
<gene>
    <name evidence="3" type="ORF">GCM10009839_80740</name>
</gene>
<dbReference type="Proteomes" id="UP001500751">
    <property type="component" value="Unassembled WGS sequence"/>
</dbReference>
<dbReference type="PANTHER" id="PTHR43316">
    <property type="entry name" value="HYDROLASE, HALOACID DELAHOGENASE-RELATED"/>
    <property type="match status" value="1"/>
</dbReference>
<sequence>MEPQHPSPDPRQSSDPHTHPEQAREQEQDRVSAGPGITAVVIDFFGTLTVSAPNAAWTAAAAASAAPLGLPADQWRAALDASFVERATGVLGDLAESFRELARRCGISPSEEALARSCRARVESQNALFRFRADAPAALAVLRERGFRLGLLSDCTPELPPAWPGLEVAEYFDTAVFSCDEGIKKPDPAFFRLVTERLGVRPADCLYLGDGGSRELSGAAGAGMTALMLRADDWHANSAHDREDDWSGPEIASFTELTALLERPGLSARSLLAHHEDRD</sequence>
<dbReference type="InterPro" id="IPR023214">
    <property type="entry name" value="HAD_sf"/>
</dbReference>
<protein>
    <recommendedName>
        <fullName evidence="5">HAD family hydrolase</fullName>
    </recommendedName>
</protein>
<dbReference type="PRINTS" id="PR00413">
    <property type="entry name" value="HADHALOGNASE"/>
</dbReference>
<dbReference type="PANTHER" id="PTHR43316:SF3">
    <property type="entry name" value="HALOACID DEHALOGENASE, TYPE II (AFU_ORTHOLOGUE AFUA_2G07750)-RELATED"/>
    <property type="match status" value="1"/>
</dbReference>
<dbReference type="RefSeq" id="WP_344671014.1">
    <property type="nucleotide sequence ID" value="NZ_BAAAQN010000072.1"/>
</dbReference>